<feature type="non-terminal residue" evidence="2">
    <location>
        <position position="284"/>
    </location>
</feature>
<feature type="region of interest" description="Disordered" evidence="1">
    <location>
        <begin position="95"/>
        <end position="133"/>
    </location>
</feature>
<name>A0A6J4JP63_9PROT</name>
<feature type="region of interest" description="Disordered" evidence="1">
    <location>
        <begin position="202"/>
        <end position="252"/>
    </location>
</feature>
<feature type="compositionally biased region" description="Basic and acidic residues" evidence="1">
    <location>
        <begin position="109"/>
        <end position="123"/>
    </location>
</feature>
<evidence type="ECO:0000256" key="1">
    <source>
        <dbReference type="SAM" id="MobiDB-lite"/>
    </source>
</evidence>
<feature type="compositionally biased region" description="Low complexity" evidence="1">
    <location>
        <begin position="95"/>
        <end position="108"/>
    </location>
</feature>
<reference evidence="2" key="1">
    <citation type="submission" date="2020-02" db="EMBL/GenBank/DDBJ databases">
        <authorList>
            <person name="Meier V. D."/>
        </authorList>
    </citation>
    <scope>NUCLEOTIDE SEQUENCE</scope>
    <source>
        <strain evidence="2">AVDCRST_MAG27</strain>
    </source>
</reference>
<dbReference type="EC" id="4.2.1.51" evidence="2"/>
<feature type="compositionally biased region" description="Basic residues" evidence="1">
    <location>
        <begin position="12"/>
        <end position="22"/>
    </location>
</feature>
<feature type="compositionally biased region" description="Basic residues" evidence="1">
    <location>
        <begin position="228"/>
        <end position="242"/>
    </location>
</feature>
<gene>
    <name evidence="2" type="ORF">AVDCRST_MAG27-4043</name>
</gene>
<accession>A0A6J4JP63</accession>
<sequence length="284" mass="29616">DRRDRLPGPARRLFRPRLPRRLPRLDHPALPELRGGDGCGARRPGGARHAALRELARRARAGHPPAAAGKRPLGGGRAFRAGGALPACPAWRDARHAAAGAQPPGRARPGAEHPEGARPHPGDRGGYGGCRADHRRTGRHRGCGDCQRARRRDLRAQHPPAQCRGCGAQHHALLCLLPDAEGAGGGDAGLRHHLRLPRAQHPGGALQGAGGLRHQRREHDQARELHAGRRVHRHAVPRRCRRPSGGGAGAAGAGGAGLLLAGAEAARHLSGAPLPAGASGRGGV</sequence>
<dbReference type="EMBL" id="CADCTD010000174">
    <property type="protein sequence ID" value="CAA9283620.1"/>
    <property type="molecule type" value="Genomic_DNA"/>
</dbReference>
<feature type="compositionally biased region" description="Basic and acidic residues" evidence="1">
    <location>
        <begin position="217"/>
        <end position="227"/>
    </location>
</feature>
<organism evidence="2">
    <name type="scientific">uncultured Craurococcus sp</name>
    <dbReference type="NCBI Taxonomy" id="1135998"/>
    <lineage>
        <taxon>Bacteria</taxon>
        <taxon>Pseudomonadati</taxon>
        <taxon>Pseudomonadota</taxon>
        <taxon>Alphaproteobacteria</taxon>
        <taxon>Acetobacterales</taxon>
        <taxon>Acetobacteraceae</taxon>
        <taxon>Craurococcus</taxon>
        <taxon>environmental samples</taxon>
    </lineage>
</organism>
<feature type="non-terminal residue" evidence="2">
    <location>
        <position position="1"/>
    </location>
</feature>
<dbReference type="GO" id="GO:0004664">
    <property type="term" value="F:prephenate dehydratase activity"/>
    <property type="evidence" value="ECO:0007669"/>
    <property type="project" value="UniProtKB-EC"/>
</dbReference>
<proteinExistence type="predicted"/>
<dbReference type="AlphaFoldDB" id="A0A6J4JP63"/>
<keyword evidence="2" id="KW-0456">Lyase</keyword>
<protein>
    <submittedName>
        <fullName evidence="2">Prephenate dehydratase</fullName>
        <ecNumber evidence="2">4.2.1.51</ecNumber>
    </submittedName>
</protein>
<evidence type="ECO:0000313" key="2">
    <source>
        <dbReference type="EMBL" id="CAA9283620.1"/>
    </source>
</evidence>
<feature type="region of interest" description="Disordered" evidence="1">
    <location>
        <begin position="1"/>
        <end position="48"/>
    </location>
</feature>